<keyword evidence="4" id="KW-1185">Reference proteome</keyword>
<feature type="domain" description="PLD phosphodiesterase" evidence="2">
    <location>
        <begin position="372"/>
        <end position="399"/>
    </location>
</feature>
<dbReference type="PANTHER" id="PTHR21248:SF22">
    <property type="entry name" value="PHOSPHOLIPASE D"/>
    <property type="match status" value="1"/>
</dbReference>
<dbReference type="PANTHER" id="PTHR21248">
    <property type="entry name" value="CARDIOLIPIN SYNTHASE"/>
    <property type="match status" value="1"/>
</dbReference>
<dbReference type="InterPro" id="IPR001736">
    <property type="entry name" value="PLipase_D/transphosphatidylase"/>
</dbReference>
<keyword evidence="1" id="KW-0594">Phospholipid biosynthesis</keyword>
<feature type="active site" evidence="1">
    <location>
        <position position="384"/>
    </location>
</feature>
<dbReference type="InterPro" id="IPR025202">
    <property type="entry name" value="PLD-like_dom"/>
</dbReference>
<organism evidence="3 4">
    <name type="scientific">Paraburkholderia caffeinitolerans</name>
    <dbReference type="NCBI Taxonomy" id="1723730"/>
    <lineage>
        <taxon>Bacteria</taxon>
        <taxon>Pseudomonadati</taxon>
        <taxon>Pseudomonadota</taxon>
        <taxon>Betaproteobacteria</taxon>
        <taxon>Burkholderiales</taxon>
        <taxon>Burkholderiaceae</taxon>
        <taxon>Paraburkholderia</taxon>
    </lineage>
</organism>
<feature type="domain" description="PLD phosphodiesterase" evidence="2">
    <location>
        <begin position="134"/>
        <end position="161"/>
    </location>
</feature>
<dbReference type="GO" id="GO:0008808">
    <property type="term" value="F:cardiolipin synthase activity"/>
    <property type="evidence" value="ECO:0007669"/>
    <property type="project" value="InterPro"/>
</dbReference>
<dbReference type="Gene3D" id="3.30.870.10">
    <property type="entry name" value="Endonuclease Chain A"/>
    <property type="match status" value="2"/>
</dbReference>
<dbReference type="NCBIfam" id="NF008427">
    <property type="entry name" value="PRK11263.1"/>
    <property type="match status" value="1"/>
</dbReference>
<accession>A0A6J5GWY2</accession>
<keyword evidence="1" id="KW-0444">Lipid biosynthesis</keyword>
<keyword evidence="1" id="KW-1208">Phospholipid metabolism</keyword>
<dbReference type="SMART" id="SM00155">
    <property type="entry name" value="PLDc"/>
    <property type="match status" value="2"/>
</dbReference>
<dbReference type="CDD" id="cd09159">
    <property type="entry name" value="PLDc_ybhO_like_2"/>
    <property type="match status" value="1"/>
</dbReference>
<keyword evidence="1" id="KW-0472">Membrane</keyword>
<gene>
    <name evidence="1 3" type="primary">clsB</name>
    <name evidence="3" type="ORF">LMG28688_06404</name>
</gene>
<keyword evidence="1" id="KW-0443">Lipid metabolism</keyword>
<dbReference type="EMBL" id="CADIKL010000050">
    <property type="protein sequence ID" value="CAB3806753.1"/>
    <property type="molecule type" value="Genomic_DNA"/>
</dbReference>
<evidence type="ECO:0000259" key="2">
    <source>
        <dbReference type="PROSITE" id="PS50035"/>
    </source>
</evidence>
<feature type="active site" evidence="1">
    <location>
        <position position="141"/>
    </location>
</feature>
<dbReference type="InterPro" id="IPR030872">
    <property type="entry name" value="Cardiolipin_synth_ClsB"/>
</dbReference>
<evidence type="ECO:0000313" key="3">
    <source>
        <dbReference type="EMBL" id="CAB3806753.1"/>
    </source>
</evidence>
<dbReference type="GO" id="GO:0032049">
    <property type="term" value="P:cardiolipin biosynthetic process"/>
    <property type="evidence" value="ECO:0007669"/>
    <property type="project" value="InterPro"/>
</dbReference>
<keyword evidence="1" id="KW-1003">Cell membrane</keyword>
<dbReference type="SUPFAM" id="SSF56024">
    <property type="entry name" value="Phospholipase D/nuclease"/>
    <property type="match status" value="2"/>
</dbReference>
<dbReference type="GO" id="GO:0005886">
    <property type="term" value="C:plasma membrane"/>
    <property type="evidence" value="ECO:0007669"/>
    <property type="project" value="UniProtKB-SubCell"/>
</dbReference>
<feature type="active site" evidence="1">
    <location>
        <position position="146"/>
    </location>
</feature>
<proteinExistence type="inferred from homology"/>
<feature type="active site" evidence="1">
    <location>
        <position position="377"/>
    </location>
</feature>
<comment type="catalytic activity">
    <reaction evidence="1">
        <text>2 a 1,2-diacyl-sn-glycero-3-phospho-(1'-sn-glycerol) = a cardiolipin + glycerol</text>
        <dbReference type="Rhea" id="RHEA:31451"/>
        <dbReference type="ChEBI" id="CHEBI:17754"/>
        <dbReference type="ChEBI" id="CHEBI:62237"/>
        <dbReference type="ChEBI" id="CHEBI:64716"/>
    </reaction>
</comment>
<comment type="subcellular location">
    <subcellularLocation>
        <location evidence="1">Cell membrane</location>
        <topology evidence="1">Peripheral membrane protein</topology>
    </subcellularLocation>
</comment>
<comment type="similarity">
    <text evidence="1">Belongs to the phospholipase D family. Cardiolipin synthase subfamily. ClsB sub-subfamily.</text>
</comment>
<keyword evidence="1 3" id="KW-0808">Transferase</keyword>
<dbReference type="HAMAP" id="MF_01917">
    <property type="entry name" value="Cardiolipin_synth_ClsB"/>
    <property type="match status" value="1"/>
</dbReference>
<dbReference type="Proteomes" id="UP000494119">
    <property type="component" value="Unassembled WGS sequence"/>
</dbReference>
<reference evidence="3 4" key="1">
    <citation type="submission" date="2020-04" db="EMBL/GenBank/DDBJ databases">
        <authorList>
            <person name="De Canck E."/>
        </authorList>
    </citation>
    <scope>NUCLEOTIDE SEQUENCE [LARGE SCALE GENOMIC DNA]</scope>
    <source>
        <strain evidence="3 4">LMG 28688</strain>
    </source>
</reference>
<dbReference type="PROSITE" id="PS50035">
    <property type="entry name" value="PLD"/>
    <property type="match status" value="2"/>
</dbReference>
<protein>
    <recommendedName>
        <fullName evidence="1">Cardiolipin synthase B</fullName>
        <shortName evidence="1">CL synthase</shortName>
        <ecNumber evidence="1">2.7.8.-</ecNumber>
    </recommendedName>
</protein>
<dbReference type="EC" id="2.7.8.-" evidence="1"/>
<name>A0A6J5GWY2_9BURK</name>
<evidence type="ECO:0000313" key="4">
    <source>
        <dbReference type="Proteomes" id="UP000494119"/>
    </source>
</evidence>
<feature type="active site" evidence="1">
    <location>
        <position position="139"/>
    </location>
</feature>
<feature type="active site" evidence="1">
    <location>
        <position position="379"/>
    </location>
</feature>
<dbReference type="CDD" id="cd09110">
    <property type="entry name" value="PLDc_CLS_1"/>
    <property type="match status" value="1"/>
</dbReference>
<evidence type="ECO:0000256" key="1">
    <source>
        <dbReference type="HAMAP-Rule" id="MF_01917"/>
    </source>
</evidence>
<dbReference type="AlphaFoldDB" id="A0A6J5GWY2"/>
<dbReference type="Pfam" id="PF13091">
    <property type="entry name" value="PLDc_2"/>
    <property type="match status" value="2"/>
</dbReference>
<sequence>MSDTRTEPGTESGTDSQRVMRLRDVLLGRRYRSRYRFTSGNDVRLFCSGAELFGAMVEHIDAATRDVVIETYIFCDDEIGRTLSAALVRAAQRGVRVRVITDGIGTPHLALFETWLAAGIEHRVYNPHIFGRFGFSRTHRKLAVIDDQYASCGGINVIDDLKQDGKTLPYPRWDFAVELHGPVVVDVRLAFEQQWRRIRLGHQPPLPAGMPLPGVPASAGYLAPRPTGHTIATASSAQIVDDALRALSPAMRAGPAGRLFARLRERLRASVRDPRAAHVRCVAFVARDNVVNRRAIEKAYLDAIGEARHEVLLANPYFMPGRRLRRALLEAAERGVAVKLLIGRKEFVVLDYGVPFLYHQLLSAGVQIAEYEKTMLHGKVAVVDSSWATVGSSNLDALSLVLNNEANVLLVRHPEIAQLRDAILGAFEESPRIDQARYEARPWHVRALNWLAWSFYRAAMKLLTVGGYD</sequence>
<comment type="function">
    <text evidence="1">Catalyzes the phosphatidyl group transfer from one phosphatidylglycerol molecule to another to form cardiolipin (CL) (diphosphatidylglycerol) and glycerol.</text>
</comment>